<sequence>MRLFKISSLAIGGALALILLTSRTRSPPTTSPCSDAWFNHIERYYFSTERENSFGDLIGLDYAADDGSKWLDYIEAKAGMPHPPGGTRKDARCRLIQNGLVSRTYVINDLTGWVFSFARR</sequence>
<name>A0A848IPH3_9BURK</name>
<keyword evidence="1" id="KW-0732">Signal</keyword>
<dbReference type="Proteomes" id="UP000544134">
    <property type="component" value="Unassembled WGS sequence"/>
</dbReference>
<evidence type="ECO:0000313" key="2">
    <source>
        <dbReference type="EMBL" id="NMM04172.1"/>
    </source>
</evidence>
<dbReference type="AlphaFoldDB" id="A0A848IPH3"/>
<feature type="signal peptide" evidence="1">
    <location>
        <begin position="1"/>
        <end position="16"/>
    </location>
</feature>
<evidence type="ECO:0000256" key="1">
    <source>
        <dbReference type="SAM" id="SignalP"/>
    </source>
</evidence>
<proteinExistence type="predicted"/>
<evidence type="ECO:0000313" key="3">
    <source>
        <dbReference type="Proteomes" id="UP000544134"/>
    </source>
</evidence>
<gene>
    <name evidence="2" type="ORF">HHL24_40740</name>
</gene>
<comment type="caution">
    <text evidence="2">The sequence shown here is derived from an EMBL/GenBank/DDBJ whole genome shotgun (WGS) entry which is preliminary data.</text>
</comment>
<dbReference type="EMBL" id="JABBGJ010000074">
    <property type="protein sequence ID" value="NMM04172.1"/>
    <property type="molecule type" value="Genomic_DNA"/>
</dbReference>
<reference evidence="2 3" key="1">
    <citation type="submission" date="2020-04" db="EMBL/GenBank/DDBJ databases">
        <title>Paraburkholderia sp. RP-4-7 isolated from soil.</title>
        <authorList>
            <person name="Dahal R.H."/>
        </authorList>
    </citation>
    <scope>NUCLEOTIDE SEQUENCE [LARGE SCALE GENOMIC DNA]</scope>
    <source>
        <strain evidence="2 3">RP-4-7</strain>
    </source>
</reference>
<dbReference type="RefSeq" id="WP_169490938.1">
    <property type="nucleotide sequence ID" value="NZ_JABBGJ010000074.1"/>
</dbReference>
<keyword evidence="3" id="KW-1185">Reference proteome</keyword>
<organism evidence="2 3">
    <name type="scientific">Paraburkholderia polaris</name>
    <dbReference type="NCBI Taxonomy" id="2728848"/>
    <lineage>
        <taxon>Bacteria</taxon>
        <taxon>Pseudomonadati</taxon>
        <taxon>Pseudomonadota</taxon>
        <taxon>Betaproteobacteria</taxon>
        <taxon>Burkholderiales</taxon>
        <taxon>Burkholderiaceae</taxon>
        <taxon>Paraburkholderia</taxon>
    </lineage>
</organism>
<evidence type="ECO:0008006" key="4">
    <source>
        <dbReference type="Google" id="ProtNLM"/>
    </source>
</evidence>
<protein>
    <recommendedName>
        <fullName evidence="4">Lipoprotein</fullName>
    </recommendedName>
</protein>
<accession>A0A848IPH3</accession>
<feature type="chain" id="PRO_5032660245" description="Lipoprotein" evidence="1">
    <location>
        <begin position="17"/>
        <end position="120"/>
    </location>
</feature>